<dbReference type="Proteomes" id="UP000019249">
    <property type="component" value="Unassembled WGS sequence"/>
</dbReference>
<dbReference type="RefSeq" id="WP_051993450.1">
    <property type="nucleotide sequence ID" value="NZ_AODF01000004.1"/>
</dbReference>
<dbReference type="InterPro" id="IPR007371">
    <property type="entry name" value="TPK_catalytic"/>
</dbReference>
<dbReference type="InterPro" id="IPR053149">
    <property type="entry name" value="TPK"/>
</dbReference>
<reference evidence="7 8" key="1">
    <citation type="journal article" date="2014" name="Int. J. Syst. Evol. Microbiol.">
        <title>Listeria floridensis sp. nov., Listeria aquatica sp. nov., Listeria cornellensis sp. nov., Listeria riparia sp. nov. and Listeria grandensis sp. nov., from agricultural and natural environments.</title>
        <authorList>
            <person name="den Bakker H.C."/>
            <person name="Warchocki S."/>
            <person name="Wright E.M."/>
            <person name="Allred A.F."/>
            <person name="Ahlstrom C."/>
            <person name="Manuel C.S."/>
            <person name="Stasiewicz M.J."/>
            <person name="Burrell A."/>
            <person name="Roof S."/>
            <person name="Strawn L."/>
            <person name="Fortes E.D."/>
            <person name="Nightingale K.K."/>
            <person name="Kephart D."/>
            <person name="Wiedmann M."/>
        </authorList>
    </citation>
    <scope>NUCLEOTIDE SEQUENCE [LARGE SCALE GENOMIC DNA]</scope>
    <source>
        <strain evidence="7 8">FSL S10-1187</strain>
    </source>
</reference>
<dbReference type="NCBIfam" id="TIGR01378">
    <property type="entry name" value="thi_PPkinase"/>
    <property type="match status" value="1"/>
</dbReference>
<keyword evidence="1" id="KW-0808">Transferase</keyword>
<dbReference type="Pfam" id="PF04263">
    <property type="entry name" value="TPK_catalytic"/>
    <property type="match status" value="1"/>
</dbReference>
<dbReference type="GO" id="GO:0016301">
    <property type="term" value="F:kinase activity"/>
    <property type="evidence" value="ECO:0007669"/>
    <property type="project" value="UniProtKB-KW"/>
</dbReference>
<dbReference type="Pfam" id="PF04265">
    <property type="entry name" value="TPK_B1_binding"/>
    <property type="match status" value="1"/>
</dbReference>
<proteinExistence type="predicted"/>
<dbReference type="InterPro" id="IPR006282">
    <property type="entry name" value="Thi_PPkinase"/>
</dbReference>
<organism evidence="7 8">
    <name type="scientific">Listeria floridensis FSL S10-1187</name>
    <dbReference type="NCBI Taxonomy" id="1265817"/>
    <lineage>
        <taxon>Bacteria</taxon>
        <taxon>Bacillati</taxon>
        <taxon>Bacillota</taxon>
        <taxon>Bacilli</taxon>
        <taxon>Bacillales</taxon>
        <taxon>Listeriaceae</taxon>
        <taxon>Listeria</taxon>
    </lineage>
</organism>
<evidence type="ECO:0000259" key="6">
    <source>
        <dbReference type="SMART" id="SM00983"/>
    </source>
</evidence>
<dbReference type="PANTHER" id="PTHR41299">
    <property type="entry name" value="THIAMINE PYROPHOSPHOKINASE"/>
    <property type="match status" value="1"/>
</dbReference>
<evidence type="ECO:0000256" key="4">
    <source>
        <dbReference type="ARBA" id="ARBA00022840"/>
    </source>
</evidence>
<dbReference type="PANTHER" id="PTHR41299:SF1">
    <property type="entry name" value="THIAMINE PYROPHOSPHOKINASE"/>
    <property type="match status" value="1"/>
</dbReference>
<keyword evidence="2" id="KW-0547">Nucleotide-binding</keyword>
<dbReference type="SUPFAM" id="SSF63999">
    <property type="entry name" value="Thiamin pyrophosphokinase, catalytic domain"/>
    <property type="match status" value="1"/>
</dbReference>
<protein>
    <recommendedName>
        <fullName evidence="5">Thiamine diphosphokinase</fullName>
        <ecNumber evidence="5">2.7.6.2</ecNumber>
    </recommendedName>
</protein>
<name>A0ABP3B3C9_9LIST</name>
<evidence type="ECO:0000256" key="3">
    <source>
        <dbReference type="ARBA" id="ARBA00022777"/>
    </source>
</evidence>
<dbReference type="EC" id="2.7.6.2" evidence="5"/>
<accession>A0ABP3B3C9</accession>
<dbReference type="CDD" id="cd07995">
    <property type="entry name" value="TPK"/>
    <property type="match status" value="1"/>
</dbReference>
<evidence type="ECO:0000313" key="8">
    <source>
        <dbReference type="Proteomes" id="UP000019249"/>
    </source>
</evidence>
<dbReference type="EMBL" id="AODF01000004">
    <property type="protein sequence ID" value="EUJ33457.1"/>
    <property type="molecule type" value="Genomic_DNA"/>
</dbReference>
<dbReference type="SUPFAM" id="SSF63862">
    <property type="entry name" value="Thiamin pyrophosphokinase, substrate-binding domain"/>
    <property type="match status" value="1"/>
</dbReference>
<gene>
    <name evidence="7" type="ORF">MFLO_02883</name>
</gene>
<dbReference type="InterPro" id="IPR036759">
    <property type="entry name" value="TPK_catalytic_sf"/>
</dbReference>
<evidence type="ECO:0000313" key="7">
    <source>
        <dbReference type="EMBL" id="EUJ33457.1"/>
    </source>
</evidence>
<dbReference type="InterPro" id="IPR007373">
    <property type="entry name" value="Thiamin_PyroPKinase_B1-bd"/>
</dbReference>
<sequence>MKTIHIMVGGPESELPDLSPYTSSGADWIGVDGGAKYLLERGIPMIKAMGDFDSLSESELASLKEHVADVSEFPAEKDLTDTEIGLLFAMEKKPDLIRIFGATGGRMDHLLANLMMLTKPEFESAVPLVELVDVSNWMKMYLPGSYHVKKQAEMEYAAFITMGNVAGLTLEGFKYPLHEASFPFGRALSSNEFLGVQGRFTFETGLILMIQSKD</sequence>
<evidence type="ECO:0000256" key="5">
    <source>
        <dbReference type="NCBIfam" id="TIGR01378"/>
    </source>
</evidence>
<evidence type="ECO:0000256" key="2">
    <source>
        <dbReference type="ARBA" id="ARBA00022741"/>
    </source>
</evidence>
<evidence type="ECO:0000256" key="1">
    <source>
        <dbReference type="ARBA" id="ARBA00022679"/>
    </source>
</evidence>
<keyword evidence="3 7" id="KW-0418">Kinase</keyword>
<feature type="domain" description="Thiamin pyrophosphokinase thiamin-binding" evidence="6">
    <location>
        <begin position="144"/>
        <end position="208"/>
    </location>
</feature>
<dbReference type="SMART" id="SM00983">
    <property type="entry name" value="TPK_B1_binding"/>
    <property type="match status" value="1"/>
</dbReference>
<keyword evidence="4" id="KW-0067">ATP-binding</keyword>
<comment type="caution">
    <text evidence="7">The sequence shown here is derived from an EMBL/GenBank/DDBJ whole genome shotgun (WGS) entry which is preliminary data.</text>
</comment>
<dbReference type="InterPro" id="IPR036371">
    <property type="entry name" value="TPK_B1-bd_sf"/>
</dbReference>
<dbReference type="Gene3D" id="3.40.50.10240">
    <property type="entry name" value="Thiamin pyrophosphokinase, catalytic domain"/>
    <property type="match status" value="1"/>
</dbReference>
<keyword evidence="8" id="KW-1185">Reference proteome</keyword>